<accession>A0A4V2RDN3</accession>
<gene>
    <name evidence="1" type="ORF">EV146_105157</name>
</gene>
<protein>
    <submittedName>
        <fullName evidence="1">Uncharacterized protein</fullName>
    </submittedName>
</protein>
<evidence type="ECO:0000313" key="2">
    <source>
        <dbReference type="Proteomes" id="UP000295689"/>
    </source>
</evidence>
<organism evidence="1 2">
    <name type="scientific">Mesobacillus foraminis</name>
    <dbReference type="NCBI Taxonomy" id="279826"/>
    <lineage>
        <taxon>Bacteria</taxon>
        <taxon>Bacillati</taxon>
        <taxon>Bacillota</taxon>
        <taxon>Bacilli</taxon>
        <taxon>Bacillales</taxon>
        <taxon>Bacillaceae</taxon>
        <taxon>Mesobacillus</taxon>
    </lineage>
</organism>
<keyword evidence="2" id="KW-1185">Reference proteome</keyword>
<name>A0A4V2RDN3_9BACI</name>
<dbReference type="EMBL" id="SLVV01000005">
    <property type="protein sequence ID" value="TCN25500.1"/>
    <property type="molecule type" value="Genomic_DNA"/>
</dbReference>
<evidence type="ECO:0000313" key="1">
    <source>
        <dbReference type="EMBL" id="TCN25500.1"/>
    </source>
</evidence>
<reference evidence="1 2" key="1">
    <citation type="journal article" date="2015" name="Stand. Genomic Sci.">
        <title>Genomic Encyclopedia of Bacterial and Archaeal Type Strains, Phase III: the genomes of soil and plant-associated and newly described type strains.</title>
        <authorList>
            <person name="Whitman W.B."/>
            <person name="Woyke T."/>
            <person name="Klenk H.P."/>
            <person name="Zhou Y."/>
            <person name="Lilburn T.G."/>
            <person name="Beck B.J."/>
            <person name="De Vos P."/>
            <person name="Vandamme P."/>
            <person name="Eisen J.A."/>
            <person name="Garrity G."/>
            <person name="Hugenholtz P."/>
            <person name="Kyrpides N.C."/>
        </authorList>
    </citation>
    <scope>NUCLEOTIDE SEQUENCE [LARGE SCALE GENOMIC DNA]</scope>
    <source>
        <strain evidence="1 2">CV53</strain>
    </source>
</reference>
<comment type="caution">
    <text evidence="1">The sequence shown here is derived from an EMBL/GenBank/DDBJ whole genome shotgun (WGS) entry which is preliminary data.</text>
</comment>
<dbReference type="AlphaFoldDB" id="A0A4V2RDN3"/>
<proteinExistence type="predicted"/>
<sequence>MATATIYDTFTLNEDAIRKIISSPRTKIKESGVFNDLKVSETERLANAQRILNSRRKCK</sequence>
<dbReference type="Proteomes" id="UP000295689">
    <property type="component" value="Unassembled WGS sequence"/>
</dbReference>